<dbReference type="Proteomes" id="UP000030700">
    <property type="component" value="Unassembled WGS sequence"/>
</dbReference>
<sequence>MKFLFLHTVQYQFGLVIQNTMTFQLPEYFD</sequence>
<reference evidence="1" key="1">
    <citation type="journal article" date="2015" name="PeerJ">
        <title>First genomic representation of candidate bacterial phylum KSB3 points to enhanced environmental sensing as a trigger of wastewater bulking.</title>
        <authorList>
            <person name="Sekiguchi Y."/>
            <person name="Ohashi A."/>
            <person name="Parks D.H."/>
            <person name="Yamauchi T."/>
            <person name="Tyson G.W."/>
            <person name="Hugenholtz P."/>
        </authorList>
    </citation>
    <scope>NUCLEOTIDE SEQUENCE [LARGE SCALE GENOMIC DNA]</scope>
</reference>
<dbReference type="AlphaFoldDB" id="A0A0S6VXR4"/>
<dbReference type="STRING" id="1499966.U14_01949"/>
<keyword evidence="2" id="KW-1185">Reference proteome</keyword>
<protein>
    <submittedName>
        <fullName evidence="1">Uncharacterized protein</fullName>
    </submittedName>
</protein>
<evidence type="ECO:0000313" key="1">
    <source>
        <dbReference type="EMBL" id="GAK50716.1"/>
    </source>
</evidence>
<accession>A0A0S6VXR4</accession>
<organism evidence="1">
    <name type="scientific">Candidatus Moduliflexus flocculans</name>
    <dbReference type="NCBI Taxonomy" id="1499966"/>
    <lineage>
        <taxon>Bacteria</taxon>
        <taxon>Candidatus Moduliflexota</taxon>
        <taxon>Candidatus Moduliflexia</taxon>
        <taxon>Candidatus Moduliflexales</taxon>
        <taxon>Candidatus Moduliflexaceae</taxon>
    </lineage>
</organism>
<dbReference type="EMBL" id="DF820456">
    <property type="protein sequence ID" value="GAK50716.1"/>
    <property type="molecule type" value="Genomic_DNA"/>
</dbReference>
<gene>
    <name evidence="1" type="ORF">U14_01949</name>
</gene>
<evidence type="ECO:0000313" key="2">
    <source>
        <dbReference type="Proteomes" id="UP000030700"/>
    </source>
</evidence>
<proteinExistence type="predicted"/>
<name>A0A0S6VXR4_9BACT</name>
<dbReference type="HOGENOM" id="CLU_3402228_0_0_0"/>